<dbReference type="Proteomes" id="UP001321473">
    <property type="component" value="Unassembled WGS sequence"/>
</dbReference>
<protein>
    <submittedName>
        <fullName evidence="2">Uncharacterized protein</fullName>
    </submittedName>
</protein>
<gene>
    <name evidence="2" type="ORF">V5799_032985</name>
</gene>
<reference evidence="2 3" key="1">
    <citation type="journal article" date="2023" name="Arcadia Sci">
        <title>De novo assembly of a long-read Amblyomma americanum tick genome.</title>
        <authorList>
            <person name="Chou S."/>
            <person name="Poskanzer K.E."/>
            <person name="Rollins M."/>
            <person name="Thuy-Boun P.S."/>
        </authorList>
    </citation>
    <scope>NUCLEOTIDE SEQUENCE [LARGE SCALE GENOMIC DNA]</scope>
    <source>
        <strain evidence="2">F_SG_1</strain>
        <tissue evidence="2">Salivary glands</tissue>
    </source>
</reference>
<accession>A0AAQ4DPL7</accession>
<keyword evidence="3" id="KW-1185">Reference proteome</keyword>
<evidence type="ECO:0000256" key="1">
    <source>
        <dbReference type="SAM" id="MobiDB-lite"/>
    </source>
</evidence>
<comment type="caution">
    <text evidence="2">The sequence shown here is derived from an EMBL/GenBank/DDBJ whole genome shotgun (WGS) entry which is preliminary data.</text>
</comment>
<evidence type="ECO:0000313" key="2">
    <source>
        <dbReference type="EMBL" id="KAK8764407.1"/>
    </source>
</evidence>
<dbReference type="AlphaFoldDB" id="A0AAQ4DPL7"/>
<name>A0AAQ4DPL7_AMBAM</name>
<feature type="compositionally biased region" description="Low complexity" evidence="1">
    <location>
        <begin position="150"/>
        <end position="164"/>
    </location>
</feature>
<proteinExistence type="predicted"/>
<evidence type="ECO:0000313" key="3">
    <source>
        <dbReference type="Proteomes" id="UP001321473"/>
    </source>
</evidence>
<sequence>MLEGVRVGAIDARLPRQHVLCAPHVQDSKEPTRRLFHRVHAKNQATRGHHVHDLDGLPVGDRDVHDSAVERGQEAAAGYGEAAEQGPVLRIGHLEQHHGGRDEDAGGRAGQESAENGEYEYCLGEDQCYAGKRERKIPMHSTGRRPILSAAIPATGGATTPPNM</sequence>
<organism evidence="2 3">
    <name type="scientific">Amblyomma americanum</name>
    <name type="common">Lone star tick</name>
    <dbReference type="NCBI Taxonomy" id="6943"/>
    <lineage>
        <taxon>Eukaryota</taxon>
        <taxon>Metazoa</taxon>
        <taxon>Ecdysozoa</taxon>
        <taxon>Arthropoda</taxon>
        <taxon>Chelicerata</taxon>
        <taxon>Arachnida</taxon>
        <taxon>Acari</taxon>
        <taxon>Parasitiformes</taxon>
        <taxon>Ixodida</taxon>
        <taxon>Ixodoidea</taxon>
        <taxon>Ixodidae</taxon>
        <taxon>Amblyomminae</taxon>
        <taxon>Amblyomma</taxon>
    </lineage>
</organism>
<dbReference type="EMBL" id="JARKHS020028294">
    <property type="protein sequence ID" value="KAK8764407.1"/>
    <property type="molecule type" value="Genomic_DNA"/>
</dbReference>
<feature type="region of interest" description="Disordered" evidence="1">
    <location>
        <begin position="140"/>
        <end position="164"/>
    </location>
</feature>